<dbReference type="PROSITE" id="PS50200">
    <property type="entry name" value="RA"/>
    <property type="match status" value="1"/>
</dbReference>
<evidence type="ECO:0000256" key="2">
    <source>
        <dbReference type="PROSITE-ProRule" id="PRU00192"/>
    </source>
</evidence>
<dbReference type="Proteomes" id="UP000759537">
    <property type="component" value="Unassembled WGS sequence"/>
</dbReference>
<dbReference type="InterPro" id="IPR001452">
    <property type="entry name" value="SH3_domain"/>
</dbReference>
<dbReference type="GO" id="GO:0051286">
    <property type="term" value="C:cell tip"/>
    <property type="evidence" value="ECO:0007669"/>
    <property type="project" value="TreeGrafter"/>
</dbReference>
<feature type="region of interest" description="Disordered" evidence="3">
    <location>
        <begin position="1146"/>
        <end position="1242"/>
    </location>
</feature>
<reference evidence="6" key="1">
    <citation type="submission" date="2019-10" db="EMBL/GenBank/DDBJ databases">
        <authorList>
            <consortium name="DOE Joint Genome Institute"/>
            <person name="Kuo A."/>
            <person name="Miyauchi S."/>
            <person name="Kiss E."/>
            <person name="Drula E."/>
            <person name="Kohler A."/>
            <person name="Sanchez-Garcia M."/>
            <person name="Andreopoulos B."/>
            <person name="Barry K.W."/>
            <person name="Bonito G."/>
            <person name="Buee M."/>
            <person name="Carver A."/>
            <person name="Chen C."/>
            <person name="Cichocki N."/>
            <person name="Clum A."/>
            <person name="Culley D."/>
            <person name="Crous P.W."/>
            <person name="Fauchery L."/>
            <person name="Girlanda M."/>
            <person name="Hayes R."/>
            <person name="Keri Z."/>
            <person name="LaButti K."/>
            <person name="Lipzen A."/>
            <person name="Lombard V."/>
            <person name="Magnuson J."/>
            <person name="Maillard F."/>
            <person name="Morin E."/>
            <person name="Murat C."/>
            <person name="Nolan M."/>
            <person name="Ohm R."/>
            <person name="Pangilinan J."/>
            <person name="Pereira M."/>
            <person name="Perotto S."/>
            <person name="Peter M."/>
            <person name="Riley R."/>
            <person name="Sitrit Y."/>
            <person name="Stielow B."/>
            <person name="Szollosi G."/>
            <person name="Zifcakova L."/>
            <person name="Stursova M."/>
            <person name="Spatafora J.W."/>
            <person name="Tedersoo L."/>
            <person name="Vaario L.-M."/>
            <person name="Yamada A."/>
            <person name="Yan M."/>
            <person name="Wang P."/>
            <person name="Xu J."/>
            <person name="Bruns T."/>
            <person name="Baldrian P."/>
            <person name="Vilgalys R."/>
            <person name="Henrissat B."/>
            <person name="Grigoriev I.V."/>
            <person name="Hibbett D."/>
            <person name="Nagy L.G."/>
            <person name="Martin F.M."/>
        </authorList>
    </citation>
    <scope>NUCLEOTIDE SEQUENCE</scope>
    <source>
        <strain evidence="6">Prilba</strain>
    </source>
</reference>
<evidence type="ECO:0008006" key="8">
    <source>
        <dbReference type="Google" id="ProtNLM"/>
    </source>
</evidence>
<dbReference type="PANTHER" id="PTHR47775">
    <property type="entry name" value="BUD SITE SELECTION PROTEIN 14"/>
    <property type="match status" value="1"/>
</dbReference>
<evidence type="ECO:0000256" key="3">
    <source>
        <dbReference type="SAM" id="MobiDB-lite"/>
    </source>
</evidence>
<feature type="region of interest" description="Disordered" evidence="3">
    <location>
        <begin position="772"/>
        <end position="807"/>
    </location>
</feature>
<dbReference type="InterPro" id="IPR036028">
    <property type="entry name" value="SH3-like_dom_sf"/>
</dbReference>
<feature type="compositionally biased region" description="Polar residues" evidence="3">
    <location>
        <begin position="1214"/>
        <end position="1239"/>
    </location>
</feature>
<feature type="compositionally biased region" description="Low complexity" evidence="3">
    <location>
        <begin position="295"/>
        <end position="322"/>
    </location>
</feature>
<feature type="compositionally biased region" description="Polar residues" evidence="3">
    <location>
        <begin position="1183"/>
        <end position="1195"/>
    </location>
</feature>
<feature type="compositionally biased region" description="Polar residues" evidence="3">
    <location>
        <begin position="170"/>
        <end position="183"/>
    </location>
</feature>
<name>A0A9P5TCV2_9AGAM</name>
<evidence type="ECO:0000256" key="1">
    <source>
        <dbReference type="ARBA" id="ARBA00022443"/>
    </source>
</evidence>
<feature type="compositionally biased region" description="Acidic residues" evidence="3">
    <location>
        <begin position="778"/>
        <end position="788"/>
    </location>
</feature>
<dbReference type="GO" id="GO:0015630">
    <property type="term" value="C:microtubule cytoskeleton"/>
    <property type="evidence" value="ECO:0007669"/>
    <property type="project" value="TreeGrafter"/>
</dbReference>
<reference evidence="6" key="2">
    <citation type="journal article" date="2020" name="Nat. Commun.">
        <title>Large-scale genome sequencing of mycorrhizal fungi provides insights into the early evolution of symbiotic traits.</title>
        <authorList>
            <person name="Miyauchi S."/>
            <person name="Kiss E."/>
            <person name="Kuo A."/>
            <person name="Drula E."/>
            <person name="Kohler A."/>
            <person name="Sanchez-Garcia M."/>
            <person name="Morin E."/>
            <person name="Andreopoulos B."/>
            <person name="Barry K.W."/>
            <person name="Bonito G."/>
            <person name="Buee M."/>
            <person name="Carver A."/>
            <person name="Chen C."/>
            <person name="Cichocki N."/>
            <person name="Clum A."/>
            <person name="Culley D."/>
            <person name="Crous P.W."/>
            <person name="Fauchery L."/>
            <person name="Girlanda M."/>
            <person name="Hayes R.D."/>
            <person name="Keri Z."/>
            <person name="LaButti K."/>
            <person name="Lipzen A."/>
            <person name="Lombard V."/>
            <person name="Magnuson J."/>
            <person name="Maillard F."/>
            <person name="Murat C."/>
            <person name="Nolan M."/>
            <person name="Ohm R.A."/>
            <person name="Pangilinan J."/>
            <person name="Pereira M.F."/>
            <person name="Perotto S."/>
            <person name="Peter M."/>
            <person name="Pfister S."/>
            <person name="Riley R."/>
            <person name="Sitrit Y."/>
            <person name="Stielow J.B."/>
            <person name="Szollosi G."/>
            <person name="Zifcakova L."/>
            <person name="Stursova M."/>
            <person name="Spatafora J.W."/>
            <person name="Tedersoo L."/>
            <person name="Vaario L.M."/>
            <person name="Yamada A."/>
            <person name="Yan M."/>
            <person name="Wang P."/>
            <person name="Xu J."/>
            <person name="Bruns T."/>
            <person name="Baldrian P."/>
            <person name="Vilgalys R."/>
            <person name="Dunand C."/>
            <person name="Henrissat B."/>
            <person name="Grigoriev I.V."/>
            <person name="Hibbett D."/>
            <person name="Nagy L.G."/>
            <person name="Martin F.M."/>
        </authorList>
    </citation>
    <scope>NUCLEOTIDE SEQUENCE</scope>
    <source>
        <strain evidence="6">Prilba</strain>
    </source>
</reference>
<dbReference type="PROSITE" id="PS50002">
    <property type="entry name" value="SH3"/>
    <property type="match status" value="1"/>
</dbReference>
<keyword evidence="7" id="KW-1185">Reference proteome</keyword>
<evidence type="ECO:0000259" key="5">
    <source>
        <dbReference type="PROSITE" id="PS50200"/>
    </source>
</evidence>
<feature type="compositionally biased region" description="Basic and acidic residues" evidence="3">
    <location>
        <begin position="519"/>
        <end position="530"/>
    </location>
</feature>
<gene>
    <name evidence="6" type="ORF">DFH94DRAFT_718623</name>
</gene>
<dbReference type="EMBL" id="WHVB01000003">
    <property type="protein sequence ID" value="KAF8485146.1"/>
    <property type="molecule type" value="Genomic_DNA"/>
</dbReference>
<dbReference type="SMART" id="SM00326">
    <property type="entry name" value="SH3"/>
    <property type="match status" value="1"/>
</dbReference>
<feature type="compositionally biased region" description="Low complexity" evidence="3">
    <location>
        <begin position="371"/>
        <end position="383"/>
    </location>
</feature>
<dbReference type="InterPro" id="IPR053039">
    <property type="entry name" value="Polarity_Bud-Selection_Reg"/>
</dbReference>
<feature type="compositionally biased region" description="Basic and acidic residues" evidence="3">
    <location>
        <begin position="432"/>
        <end position="453"/>
    </location>
</feature>
<feature type="compositionally biased region" description="Low complexity" evidence="3">
    <location>
        <begin position="609"/>
        <end position="618"/>
    </location>
</feature>
<dbReference type="InterPro" id="IPR029071">
    <property type="entry name" value="Ubiquitin-like_domsf"/>
</dbReference>
<dbReference type="OrthoDB" id="196165at2759"/>
<dbReference type="Gene3D" id="2.30.30.40">
    <property type="entry name" value="SH3 Domains"/>
    <property type="match status" value="1"/>
</dbReference>
<protein>
    <recommendedName>
        <fullName evidence="8">SH3 domain-containing protein</fullName>
    </recommendedName>
</protein>
<feature type="region of interest" description="Disordered" evidence="3">
    <location>
        <begin position="221"/>
        <end position="574"/>
    </location>
</feature>
<accession>A0A9P5TCV2</accession>
<dbReference type="PANTHER" id="PTHR47775:SF1">
    <property type="entry name" value="BUD SITE SELECTION PROTEIN 14"/>
    <property type="match status" value="1"/>
</dbReference>
<feature type="domain" description="SH3" evidence="4">
    <location>
        <begin position="75"/>
        <end position="136"/>
    </location>
</feature>
<feature type="region of interest" description="Disordered" evidence="3">
    <location>
        <begin position="28"/>
        <end position="70"/>
    </location>
</feature>
<feature type="domain" description="Ras-associating" evidence="5">
    <location>
        <begin position="647"/>
        <end position="735"/>
    </location>
</feature>
<evidence type="ECO:0000313" key="6">
    <source>
        <dbReference type="EMBL" id="KAF8485146.1"/>
    </source>
</evidence>
<feature type="compositionally biased region" description="Basic and acidic residues" evidence="3">
    <location>
        <begin position="498"/>
        <end position="511"/>
    </location>
</feature>
<feature type="region of interest" description="Disordered" evidence="3">
    <location>
        <begin position="169"/>
        <end position="191"/>
    </location>
</feature>
<evidence type="ECO:0000313" key="7">
    <source>
        <dbReference type="Proteomes" id="UP000759537"/>
    </source>
</evidence>
<dbReference type="GO" id="GO:0008104">
    <property type="term" value="P:intracellular protein localization"/>
    <property type="evidence" value="ECO:0007669"/>
    <property type="project" value="TreeGrafter"/>
</dbReference>
<feature type="compositionally biased region" description="Acidic residues" evidence="3">
    <location>
        <begin position="222"/>
        <end position="245"/>
    </location>
</feature>
<feature type="compositionally biased region" description="Basic and acidic residues" evidence="3">
    <location>
        <begin position="384"/>
        <end position="396"/>
    </location>
</feature>
<dbReference type="FunFam" id="2.30.30.40:FF:000035">
    <property type="entry name" value="SH3 domain containing protein"/>
    <property type="match status" value="1"/>
</dbReference>
<feature type="compositionally biased region" description="Basic and acidic residues" evidence="3">
    <location>
        <begin position="276"/>
        <end position="294"/>
    </location>
</feature>
<organism evidence="6 7">
    <name type="scientific">Russula ochroleuca</name>
    <dbReference type="NCBI Taxonomy" id="152965"/>
    <lineage>
        <taxon>Eukaryota</taxon>
        <taxon>Fungi</taxon>
        <taxon>Dikarya</taxon>
        <taxon>Basidiomycota</taxon>
        <taxon>Agaricomycotina</taxon>
        <taxon>Agaricomycetes</taxon>
        <taxon>Russulales</taxon>
        <taxon>Russulaceae</taxon>
        <taxon>Russula</taxon>
    </lineage>
</organism>
<keyword evidence="1 2" id="KW-0728">SH3 domain</keyword>
<dbReference type="InterPro" id="IPR000159">
    <property type="entry name" value="RA_dom"/>
</dbReference>
<sequence>MESSLLRPQHQDTFDLHETIVSDEQSYLAQMHGEVYPSDEEHSMMDDDSDPDERDGDYADDDDRSSSLSIPNESIDFDLVYSLHSFAATVEGQATVVKGDSLVLMDDSNSYWWLVRVLKTQEIGYIPAENIETPFERLARLNKHRNVDLASATQAEMQDGLQESRDHFRNNMSSRAGSNQRTPSPTPGNDARAIARSRQYARRSVIFTPALQVHRYPPAVWGEEEEVDDDDEWDVGGYEDEDPSLAEEAALAEQERRGGGGGGGDSDDGMSWEEALPDRSHLPGTAEEQRRQQEHLAQQLQQQKQQQLQQLEAEQQAAQEQRQQIEEQRRQQQLIAQMMAHQASAPSTQGPTGLSVRTPDSREQLAPPPDTSASVSPSSSNSHRSIDPADATETKKISITPLVVQDSSQRGQPPRQAAPRTVGPLLPSEVMQRQEEDRKRTREEIEALEEAARKKAKSPPSSRTNSGPAKLRKEPQSDDDSGKEKDKKGKSGGLFGRLFDRRKDRHKEKGTNDSIDISRSTDTRSSEESGRSSNHTDNSGGVQTPPRRAAAPVSTPPPVSQHATSLRQRDKEQQTLYQQQYLTRSPASPPEAQSLIQVSPRLGVFALGSTSSTLSPTSDGRRPRPGSLLIGGNLSGDGSSSVPELSVIRVFAGKKLQTEATFKTVLLNSSTTSEELVKQAMQRFRLPAGDDVADYYLTVKRLEGTSAALRPEEKPLVVFETLAEAALDLPKVKRSSVGSISSIASNLSQHPAIKKLPMNDFTDDTAVKIYLNRRSESTSDEGDTEEGDTTTNTESTQADGETSGLRLRPQNLNTAGVIVNSERFSSPTFRFALQLLIYPDDLPDDMVFDPLTEAIVFKHNLRDRSPVAASSAPFRRKIFVFPKNITVAEVIELGLERFGIPDGVVDGGDEVEDKNTKRRSSSRVRYVLNVLLDGKERELIPSSKVIDAYPRPPSYRPADRRLSDSKRRSFDSMLLLGGPDDVAPEDPVFTLRRAVTYRTSSSRHRLSAPLDEIALQQFHRESMSGSSVASEDGDVKQRHMSKQELITAQRAVWRANQRAILSAQANSQRGVDLLLPNNAVLRSSRYDADERMRYSYVEGGETYDISHIMEEEWNSSASAGQGDLLEGALDRGRARDGMDEKLHRVLSKIRDGRNIQRTPSSPPPSASTADSVYSDPGQDEDTTTPVERSRSTTPVETRGSKAVDVPPRVPSPASERTVTPDSRRQQSATPSSTSQGRLTPQQQLQPIQAPLAPHLRQISAGSVTTDTSGYRTAVGSPIVTSPSIAKPGTLRQQKPKLTLPKDDFGVSHMMAIIELAGLQDKPPPPEPVHPIDEMLFGRPLDMDELHPAIRDVYAPTFKQLDEMDQMLDDLLQKALAS</sequence>
<dbReference type="SUPFAM" id="SSF54236">
    <property type="entry name" value="Ubiquitin-like"/>
    <property type="match status" value="1"/>
</dbReference>
<dbReference type="Pfam" id="PF00788">
    <property type="entry name" value="RA"/>
    <property type="match status" value="1"/>
</dbReference>
<feature type="compositionally biased region" description="Low complexity" evidence="3">
    <location>
        <begin position="544"/>
        <end position="553"/>
    </location>
</feature>
<dbReference type="SUPFAM" id="SSF50044">
    <property type="entry name" value="SH3-domain"/>
    <property type="match status" value="1"/>
</dbReference>
<comment type="caution">
    <text evidence="6">The sequence shown here is derived from an EMBL/GenBank/DDBJ whole genome shotgun (WGS) entry which is preliminary data.</text>
</comment>
<dbReference type="GO" id="GO:0007165">
    <property type="term" value="P:signal transduction"/>
    <property type="evidence" value="ECO:0007669"/>
    <property type="project" value="InterPro"/>
</dbReference>
<feature type="compositionally biased region" description="Acidic residues" evidence="3">
    <location>
        <begin position="46"/>
        <end position="63"/>
    </location>
</feature>
<feature type="compositionally biased region" description="Basic and acidic residues" evidence="3">
    <location>
        <begin position="471"/>
        <end position="489"/>
    </location>
</feature>
<feature type="region of interest" description="Disordered" evidence="3">
    <location>
        <begin position="609"/>
        <end position="641"/>
    </location>
</feature>
<evidence type="ECO:0000259" key="4">
    <source>
        <dbReference type="PROSITE" id="PS50002"/>
    </source>
</evidence>
<dbReference type="Gene3D" id="3.10.20.90">
    <property type="entry name" value="Phosphatidylinositol 3-kinase Catalytic Subunit, Chain A, domain 1"/>
    <property type="match status" value="1"/>
</dbReference>
<proteinExistence type="predicted"/>
<dbReference type="GO" id="GO:0030950">
    <property type="term" value="P:establishment or maintenance of actin cytoskeleton polarity"/>
    <property type="evidence" value="ECO:0007669"/>
    <property type="project" value="TreeGrafter"/>
</dbReference>